<feature type="transmembrane region" description="Helical" evidence="1">
    <location>
        <begin position="168"/>
        <end position="188"/>
    </location>
</feature>
<feature type="transmembrane region" description="Helical" evidence="1">
    <location>
        <begin position="194"/>
        <end position="215"/>
    </location>
</feature>
<dbReference type="AlphaFoldDB" id="A0A1T2L531"/>
<name>A0A1T2L531_9GAMM</name>
<organism evidence="2 3">
    <name type="scientific">Solemya elarraichensis gill symbiont</name>
    <dbReference type="NCBI Taxonomy" id="1918949"/>
    <lineage>
        <taxon>Bacteria</taxon>
        <taxon>Pseudomonadati</taxon>
        <taxon>Pseudomonadota</taxon>
        <taxon>Gammaproteobacteria</taxon>
        <taxon>sulfur-oxidizing symbionts</taxon>
    </lineage>
</organism>
<feature type="transmembrane region" description="Helical" evidence="1">
    <location>
        <begin position="137"/>
        <end position="156"/>
    </location>
</feature>
<accession>A0A1T2L531</accession>
<gene>
    <name evidence="2" type="ORF">BOW52_06225</name>
</gene>
<dbReference type="EMBL" id="MPRK01000097">
    <property type="protein sequence ID" value="OOZ40193.1"/>
    <property type="molecule type" value="Genomic_DNA"/>
</dbReference>
<reference evidence="2 3" key="1">
    <citation type="submission" date="2016-11" db="EMBL/GenBank/DDBJ databases">
        <title>Mixed transmission modes and dynamic genome evolution in an obligate animal-bacterial symbiosis.</title>
        <authorList>
            <person name="Russell S.L."/>
            <person name="Corbett-Detig R.B."/>
            <person name="Cavanaugh C.M."/>
        </authorList>
    </citation>
    <scope>NUCLEOTIDE SEQUENCE [LARGE SCALE GENOMIC DNA]</scope>
    <source>
        <strain evidence="2">Sp-SM6</strain>
    </source>
</reference>
<evidence type="ECO:0008006" key="4">
    <source>
        <dbReference type="Google" id="ProtNLM"/>
    </source>
</evidence>
<proteinExistence type="predicted"/>
<keyword evidence="1" id="KW-0472">Membrane</keyword>
<keyword evidence="3" id="KW-1185">Reference proteome</keyword>
<evidence type="ECO:0000313" key="2">
    <source>
        <dbReference type="EMBL" id="OOZ40193.1"/>
    </source>
</evidence>
<evidence type="ECO:0000256" key="1">
    <source>
        <dbReference type="SAM" id="Phobius"/>
    </source>
</evidence>
<dbReference type="RefSeq" id="WP_078476946.1">
    <property type="nucleotide sequence ID" value="NZ_MPRK01000097.1"/>
</dbReference>
<dbReference type="Proteomes" id="UP000190198">
    <property type="component" value="Unassembled WGS sequence"/>
</dbReference>
<feature type="transmembrane region" description="Helical" evidence="1">
    <location>
        <begin position="98"/>
        <end position="117"/>
    </location>
</feature>
<sequence length="223" mass="24116">MFVGHLGIGLSLKSVEPRINVGVLLFTSLFLDILLGIFVLLGFEQVLVPENYSDIHYLHFSFPYSHSLIAAVFWALIVSVGAYVLLAKELSSKLKVSALLGASVFFHWVCDWVEHAPQLPLFGNGSSLLGLGLWNSLEAALVLEVFLLIMGMALYIRATKNISSKAKLGMVVFMCVLSGVAVVGKMSVTQAPDQLAIGVSMVVQALVVCALAAWIDRPRVKAV</sequence>
<comment type="caution">
    <text evidence="2">The sequence shown here is derived from an EMBL/GenBank/DDBJ whole genome shotgun (WGS) entry which is preliminary data.</text>
</comment>
<keyword evidence="1" id="KW-0812">Transmembrane</keyword>
<keyword evidence="1" id="KW-1133">Transmembrane helix</keyword>
<protein>
    <recommendedName>
        <fullName evidence="4">Metal-dependent hydrolase</fullName>
    </recommendedName>
</protein>
<evidence type="ECO:0000313" key="3">
    <source>
        <dbReference type="Proteomes" id="UP000190198"/>
    </source>
</evidence>
<dbReference type="OrthoDB" id="327431at2"/>
<feature type="transmembrane region" description="Helical" evidence="1">
    <location>
        <begin position="21"/>
        <end position="43"/>
    </location>
</feature>
<feature type="transmembrane region" description="Helical" evidence="1">
    <location>
        <begin position="63"/>
        <end position="86"/>
    </location>
</feature>